<dbReference type="Proteomes" id="UP001085076">
    <property type="component" value="Miscellaneous, Linkage group lg08"/>
</dbReference>
<reference evidence="2" key="2">
    <citation type="journal article" date="2022" name="Hortic Res">
        <title>The genome of Dioscorea zingiberensis sheds light on the biosynthesis, origin and evolution of the medicinally important diosgenin saponins.</title>
        <authorList>
            <person name="Li Y."/>
            <person name="Tan C."/>
            <person name="Li Z."/>
            <person name="Guo J."/>
            <person name="Li S."/>
            <person name="Chen X."/>
            <person name="Wang C."/>
            <person name="Dai X."/>
            <person name="Yang H."/>
            <person name="Song W."/>
            <person name="Hou L."/>
            <person name="Xu J."/>
            <person name="Tong Z."/>
            <person name="Xu A."/>
            <person name="Yuan X."/>
            <person name="Wang W."/>
            <person name="Yang Q."/>
            <person name="Chen L."/>
            <person name="Sun Z."/>
            <person name="Wang K."/>
            <person name="Pan B."/>
            <person name="Chen J."/>
            <person name="Bao Y."/>
            <person name="Liu F."/>
            <person name="Qi X."/>
            <person name="Gang D.R."/>
            <person name="Wen J."/>
            <person name="Li J."/>
        </authorList>
    </citation>
    <scope>NUCLEOTIDE SEQUENCE</scope>
    <source>
        <strain evidence="2">Dzin_1.0</strain>
    </source>
</reference>
<comment type="caution">
    <text evidence="2">The sequence shown here is derived from an EMBL/GenBank/DDBJ whole genome shotgun (WGS) entry which is preliminary data.</text>
</comment>
<feature type="compositionally biased region" description="Gly residues" evidence="1">
    <location>
        <begin position="35"/>
        <end position="50"/>
    </location>
</feature>
<dbReference type="AlphaFoldDB" id="A0A9D5C363"/>
<proteinExistence type="predicted"/>
<protein>
    <submittedName>
        <fullName evidence="2">Uncharacterized protein</fullName>
    </submittedName>
</protein>
<organism evidence="2 3">
    <name type="scientific">Dioscorea zingiberensis</name>
    <dbReference type="NCBI Taxonomy" id="325984"/>
    <lineage>
        <taxon>Eukaryota</taxon>
        <taxon>Viridiplantae</taxon>
        <taxon>Streptophyta</taxon>
        <taxon>Embryophyta</taxon>
        <taxon>Tracheophyta</taxon>
        <taxon>Spermatophyta</taxon>
        <taxon>Magnoliopsida</taxon>
        <taxon>Liliopsida</taxon>
        <taxon>Dioscoreales</taxon>
        <taxon>Dioscoreaceae</taxon>
        <taxon>Dioscorea</taxon>
    </lineage>
</organism>
<dbReference type="InterPro" id="IPR052851">
    <property type="entry name" value="GCD1_mitochondrial"/>
</dbReference>
<reference evidence="2" key="1">
    <citation type="submission" date="2021-03" db="EMBL/GenBank/DDBJ databases">
        <authorList>
            <person name="Li Z."/>
            <person name="Yang C."/>
        </authorList>
    </citation>
    <scope>NUCLEOTIDE SEQUENCE</scope>
    <source>
        <strain evidence="2">Dzin_1.0</strain>
        <tissue evidence="2">Leaf</tissue>
    </source>
</reference>
<keyword evidence="3" id="KW-1185">Reference proteome</keyword>
<accession>A0A9D5C363</accession>
<dbReference type="PANTHER" id="PTHR35476">
    <property type="entry name" value="MUCIN-LIKE PROTEIN"/>
    <property type="match status" value="1"/>
</dbReference>
<evidence type="ECO:0000313" key="2">
    <source>
        <dbReference type="EMBL" id="KAJ0965248.1"/>
    </source>
</evidence>
<name>A0A9D5C363_9LILI</name>
<sequence length="329" mass="37102">MLASARTLVLRRLSLKPSSIAGTPFLRSFSSSASGYGGGGDGGGDGGSDGGSEDAWGGATGGPSGLDWGDEVSSWSTGLTKDHFDGEAIGRQVSSTSPDPDVASEVAAMDEVDEILRMVEKDNKENKAFVDGWNDRMRETYRLLKQVREPGIRGISQDSEKAEMRWREEEEKKLRRPLDDSVEILLDNFPEFFNSHDREFHVASLPYKPDFKVMPEGWDGTTRDRDEVLYEISMKEDQMLYEEFVQRLNFNKKKVAGEVKCHKYSRRRPSEGWNFTVEKLGPRDKRGGGGGWKFVSLPDGSSRSLNDMEKMYVKRETPKRRRRILPPFK</sequence>
<evidence type="ECO:0000313" key="3">
    <source>
        <dbReference type="Proteomes" id="UP001085076"/>
    </source>
</evidence>
<dbReference type="EMBL" id="JAGGNH010000008">
    <property type="protein sequence ID" value="KAJ0965248.1"/>
    <property type="molecule type" value="Genomic_DNA"/>
</dbReference>
<evidence type="ECO:0000256" key="1">
    <source>
        <dbReference type="SAM" id="MobiDB-lite"/>
    </source>
</evidence>
<dbReference type="PANTHER" id="PTHR35476:SF3">
    <property type="entry name" value="SMALL RIBOSOMAL SUBUNIT PROTEIN MS75"/>
    <property type="match status" value="1"/>
</dbReference>
<gene>
    <name evidence="2" type="ORF">J5N97_026386</name>
</gene>
<dbReference type="OrthoDB" id="1919613at2759"/>
<feature type="region of interest" description="Disordered" evidence="1">
    <location>
        <begin position="21"/>
        <end position="72"/>
    </location>
</feature>